<dbReference type="AlphaFoldDB" id="A0A8D5JSL8"/>
<name>A0A8D5JSL8_9BACT</name>
<dbReference type="RefSeq" id="WP_228854629.1">
    <property type="nucleotide sequence ID" value="NZ_AP024086.1"/>
</dbReference>
<protein>
    <recommendedName>
        <fullName evidence="3">J domain-containing protein</fullName>
    </recommendedName>
</protein>
<dbReference type="KEGG" id="dbk:DGMP_29490"/>
<dbReference type="EMBL" id="AP024086">
    <property type="protein sequence ID" value="BCL62256.1"/>
    <property type="molecule type" value="Genomic_DNA"/>
</dbReference>
<organism evidence="1 2">
    <name type="scientific">Desulfomarina profundi</name>
    <dbReference type="NCBI Taxonomy" id="2772557"/>
    <lineage>
        <taxon>Bacteria</taxon>
        <taxon>Pseudomonadati</taxon>
        <taxon>Thermodesulfobacteriota</taxon>
        <taxon>Desulfobulbia</taxon>
        <taxon>Desulfobulbales</taxon>
        <taxon>Desulfobulbaceae</taxon>
        <taxon>Desulfomarina</taxon>
    </lineage>
</organism>
<proteinExistence type="predicted"/>
<keyword evidence="2" id="KW-1185">Reference proteome</keyword>
<dbReference type="Proteomes" id="UP000826725">
    <property type="component" value="Chromosome"/>
</dbReference>
<evidence type="ECO:0008006" key="3">
    <source>
        <dbReference type="Google" id="ProtNLM"/>
    </source>
</evidence>
<sequence>MYLATNHLPSTSYQLRHSVAEKGAGFRSVLVFDLGRDPSSHFDIFEERAVLFHDDLLEAVERHCPHQSENLLEELLRPFFPRELLFRNRPFYNRRYRKTSTPLSDDERMAIEEQVHEFDRRRLYFIRYGAVDQARLSRLHEKCIRPLLGQSRDEREQFFAAEEQAVSPGEYLRYLHATLQLHRFFDESFAPSFPEALDRATLCDHFVEQLCILNGDKTFWQHKSEAPIADSLHPHLIRYLIMFFDHQPRVRGFGADFARRFMGDHRRFHWPKRTKEKQQQAEALFGRSFEELRKLNKNELSRLFRSKAKELHPDHGGDPQQFIDLTDLYNELSAIIKTDDQL</sequence>
<reference evidence="1" key="1">
    <citation type="submission" date="2020-09" db="EMBL/GenBank/DDBJ databases">
        <title>Desulfogranum mesoprofundum gen. nov., sp. nov., a novel mesophilic, sulfate-reducing chemolithoautotroph isolated from a deep-sea hydrothermal vent chimney in the Suiyo Seamount.</title>
        <authorList>
            <person name="Hashimoto Y."/>
            <person name="Nakagawa S."/>
        </authorList>
    </citation>
    <scope>NUCLEOTIDE SEQUENCE</scope>
    <source>
        <strain evidence="1">KT2</strain>
    </source>
</reference>
<accession>A0A8D5JSL8</accession>
<gene>
    <name evidence="1" type="ORF">DGMP_29490</name>
</gene>
<evidence type="ECO:0000313" key="2">
    <source>
        <dbReference type="Proteomes" id="UP000826725"/>
    </source>
</evidence>
<evidence type="ECO:0000313" key="1">
    <source>
        <dbReference type="EMBL" id="BCL62256.1"/>
    </source>
</evidence>